<gene>
    <name evidence="3" type="ORF">FDG2_0039</name>
</gene>
<dbReference type="AlphaFoldDB" id="A0A1C3NSR7"/>
<feature type="compositionally biased region" description="Low complexity" evidence="1">
    <location>
        <begin position="92"/>
        <end position="110"/>
    </location>
</feature>
<feature type="domain" description="HTH cro/C1-type" evidence="2">
    <location>
        <begin position="44"/>
        <end position="89"/>
    </location>
</feature>
<dbReference type="SUPFAM" id="SSF47413">
    <property type="entry name" value="lambda repressor-like DNA-binding domains"/>
    <property type="match status" value="1"/>
</dbReference>
<dbReference type="InterPro" id="IPR011990">
    <property type="entry name" value="TPR-like_helical_dom_sf"/>
</dbReference>
<evidence type="ECO:0000256" key="1">
    <source>
        <dbReference type="SAM" id="MobiDB-lite"/>
    </source>
</evidence>
<evidence type="ECO:0000313" key="4">
    <source>
        <dbReference type="Proteomes" id="UP000199013"/>
    </source>
</evidence>
<keyword evidence="4" id="KW-1185">Reference proteome</keyword>
<dbReference type="InterPro" id="IPR010982">
    <property type="entry name" value="Lambda_DNA-bd_dom_sf"/>
</dbReference>
<dbReference type="EMBL" id="FLUV01000016">
    <property type="protein sequence ID" value="SBW17041.1"/>
    <property type="molecule type" value="Genomic_DNA"/>
</dbReference>
<accession>A0A1C3NSR7</accession>
<name>A0A1C3NSR7_9ACTN</name>
<dbReference type="Gene3D" id="1.10.260.40">
    <property type="entry name" value="lambda repressor-like DNA-binding domains"/>
    <property type="match status" value="1"/>
</dbReference>
<sequence>MTSRNHELPAAPAGLWDRPEMSHALDQRDMAACLKIFQKWTGATQGQIATACGMPQSHISEIINGKRRVTSLELFERLASGLDIPRRRLGLADQQPATTTTAPPETGQRTGPATVASRAAAFLTVPVVLAAGMTAETMVTASGRQSVQLLEALGGSTIDPLVLEQFSEDIARLALDYIASPPEQVIAETVDLRSRVLAMLEHARRPEQINDLYLIAGQLSGILAYGAVDLGQASAAMAHARAALLCADTAGHTDLAIWARGTQSLIARFANRHREALQYIRAGLALKPTGTGLARLTAGQAQCLAHLGDVEGTRTSLAAAFDAIDQAGPPGDIERGLFTFPRAMLHYYAGGSLVWLPDAVGAAAAEEAAATAIDLFAASSPETRFTADEMTCHVYLATARVQRGNIDGAVDALRPVLTIPAEQRVSWHRRRLDNIAGILTDNRYKKSATAVDLRNEIVAF</sequence>
<evidence type="ECO:0000259" key="2">
    <source>
        <dbReference type="PROSITE" id="PS50943"/>
    </source>
</evidence>
<proteinExistence type="predicted"/>
<dbReference type="PROSITE" id="PS50943">
    <property type="entry name" value="HTH_CROC1"/>
    <property type="match status" value="1"/>
</dbReference>
<dbReference type="InterPro" id="IPR001387">
    <property type="entry name" value="Cro/C1-type_HTH"/>
</dbReference>
<organism evidence="3 4">
    <name type="scientific">Candidatus Protofrankia californiensis</name>
    <dbReference type="NCBI Taxonomy" id="1839754"/>
    <lineage>
        <taxon>Bacteria</taxon>
        <taxon>Bacillati</taxon>
        <taxon>Actinomycetota</taxon>
        <taxon>Actinomycetes</taxon>
        <taxon>Frankiales</taxon>
        <taxon>Frankiaceae</taxon>
        <taxon>Protofrankia</taxon>
    </lineage>
</organism>
<reference evidence="4" key="1">
    <citation type="submission" date="2016-02" db="EMBL/GenBank/DDBJ databases">
        <authorList>
            <person name="Wibberg D."/>
        </authorList>
    </citation>
    <scope>NUCLEOTIDE SEQUENCE [LARGE SCALE GENOMIC DNA]</scope>
</reference>
<dbReference type="Proteomes" id="UP000199013">
    <property type="component" value="Unassembled WGS sequence"/>
</dbReference>
<dbReference type="SMART" id="SM00530">
    <property type="entry name" value="HTH_XRE"/>
    <property type="match status" value="1"/>
</dbReference>
<protein>
    <recommendedName>
        <fullName evidence="2">HTH cro/C1-type domain-containing protein</fullName>
    </recommendedName>
</protein>
<feature type="region of interest" description="Disordered" evidence="1">
    <location>
        <begin position="89"/>
        <end position="111"/>
    </location>
</feature>
<evidence type="ECO:0000313" key="3">
    <source>
        <dbReference type="EMBL" id="SBW17041.1"/>
    </source>
</evidence>
<dbReference type="GO" id="GO:0003677">
    <property type="term" value="F:DNA binding"/>
    <property type="evidence" value="ECO:0007669"/>
    <property type="project" value="InterPro"/>
</dbReference>
<dbReference type="SUPFAM" id="SSF48452">
    <property type="entry name" value="TPR-like"/>
    <property type="match status" value="1"/>
</dbReference>
<dbReference type="Pfam" id="PF13560">
    <property type="entry name" value="HTH_31"/>
    <property type="match status" value="1"/>
</dbReference>